<name>L8WEJ5_THACA</name>
<protein>
    <submittedName>
        <fullName evidence="1">Uncharacterized protein</fullName>
    </submittedName>
</protein>
<comment type="caution">
    <text evidence="1">The sequence shown here is derived from an EMBL/GenBank/DDBJ whole genome shotgun (WGS) entry which is preliminary data.</text>
</comment>
<dbReference type="EMBL" id="AFRT01003575">
    <property type="protein sequence ID" value="ELU36365.1"/>
    <property type="molecule type" value="Genomic_DNA"/>
</dbReference>
<reference evidence="1 2" key="1">
    <citation type="journal article" date="2013" name="Nat. Commun.">
        <title>The evolution and pathogenic mechanisms of the rice sheath blight pathogen.</title>
        <authorList>
            <person name="Zheng A."/>
            <person name="Lin R."/>
            <person name="Xu L."/>
            <person name="Qin P."/>
            <person name="Tang C."/>
            <person name="Ai P."/>
            <person name="Zhang D."/>
            <person name="Liu Y."/>
            <person name="Sun Z."/>
            <person name="Feng H."/>
            <person name="Wang Y."/>
            <person name="Chen Y."/>
            <person name="Liang X."/>
            <person name="Fu R."/>
            <person name="Li Q."/>
            <person name="Zhang J."/>
            <person name="Yu X."/>
            <person name="Xie Z."/>
            <person name="Ding L."/>
            <person name="Guan P."/>
            <person name="Tang J."/>
            <person name="Liang Y."/>
            <person name="Wang S."/>
            <person name="Deng Q."/>
            <person name="Li S."/>
            <person name="Zhu J."/>
            <person name="Wang L."/>
            <person name="Liu H."/>
            <person name="Li P."/>
        </authorList>
    </citation>
    <scope>NUCLEOTIDE SEQUENCE [LARGE SCALE GENOMIC DNA]</scope>
    <source>
        <strain evidence="2">AG-1 IA</strain>
    </source>
</reference>
<dbReference type="AlphaFoldDB" id="L8WEJ5"/>
<sequence length="97" mass="11083">MFRFCNEARSDCQIKTKLATYGTPLLGQQPGLEEAVDKHAYARLGEMDWVTRRERSLTWSSSRKEEGNAHMLKFGSTPSMTRKQASEIVPWRAFGSQ</sequence>
<evidence type="ECO:0000313" key="2">
    <source>
        <dbReference type="Proteomes" id="UP000011668"/>
    </source>
</evidence>
<organism evidence="1 2">
    <name type="scientific">Thanatephorus cucumeris (strain AG1-IA)</name>
    <name type="common">Rice sheath blight fungus</name>
    <name type="synonym">Rhizoctonia solani</name>
    <dbReference type="NCBI Taxonomy" id="983506"/>
    <lineage>
        <taxon>Eukaryota</taxon>
        <taxon>Fungi</taxon>
        <taxon>Dikarya</taxon>
        <taxon>Basidiomycota</taxon>
        <taxon>Agaricomycotina</taxon>
        <taxon>Agaricomycetes</taxon>
        <taxon>Cantharellales</taxon>
        <taxon>Ceratobasidiaceae</taxon>
        <taxon>Rhizoctonia</taxon>
        <taxon>Rhizoctonia solani AG-1</taxon>
    </lineage>
</organism>
<gene>
    <name evidence="1" type="ORF">AG1IA_09605</name>
</gene>
<dbReference type="Proteomes" id="UP000011668">
    <property type="component" value="Unassembled WGS sequence"/>
</dbReference>
<evidence type="ECO:0000313" key="1">
    <source>
        <dbReference type="EMBL" id="ELU36365.1"/>
    </source>
</evidence>
<proteinExistence type="predicted"/>
<dbReference type="HOGENOM" id="CLU_2348122_0_0_1"/>
<accession>L8WEJ5</accession>
<keyword evidence="2" id="KW-1185">Reference proteome</keyword>